<feature type="region of interest" description="Disordered" evidence="1">
    <location>
        <begin position="28"/>
        <end position="101"/>
    </location>
</feature>
<feature type="region of interest" description="Disordered" evidence="1">
    <location>
        <begin position="127"/>
        <end position="148"/>
    </location>
</feature>
<evidence type="ECO:0000256" key="1">
    <source>
        <dbReference type="SAM" id="MobiDB-lite"/>
    </source>
</evidence>
<proteinExistence type="predicted"/>
<reference evidence="2 3" key="1">
    <citation type="submission" date="2017-07" db="EMBL/GenBank/DDBJ databases">
        <title>Genome sequence of the Sordaria macrospora wild type strain R19027.</title>
        <authorList>
            <person name="Nowrousian M."/>
            <person name="Teichert I."/>
            <person name="Kueck U."/>
        </authorList>
    </citation>
    <scope>NUCLEOTIDE SEQUENCE [LARGE SCALE GENOMIC DNA]</scope>
    <source>
        <strain evidence="2 3">R19027</strain>
        <tissue evidence="2">Mycelium</tissue>
    </source>
</reference>
<organism evidence="2 3">
    <name type="scientific">Sordaria macrospora</name>
    <dbReference type="NCBI Taxonomy" id="5147"/>
    <lineage>
        <taxon>Eukaryota</taxon>
        <taxon>Fungi</taxon>
        <taxon>Dikarya</taxon>
        <taxon>Ascomycota</taxon>
        <taxon>Pezizomycotina</taxon>
        <taxon>Sordariomycetes</taxon>
        <taxon>Sordariomycetidae</taxon>
        <taxon>Sordariales</taxon>
        <taxon>Sordariaceae</taxon>
        <taxon>Sordaria</taxon>
    </lineage>
</organism>
<feature type="region of interest" description="Disordered" evidence="1">
    <location>
        <begin position="185"/>
        <end position="206"/>
    </location>
</feature>
<dbReference type="EMBL" id="NMPR01000001">
    <property type="protein sequence ID" value="KAA8636792.1"/>
    <property type="molecule type" value="Genomic_DNA"/>
</dbReference>
<gene>
    <name evidence="2" type="ORF">SMACR_00219</name>
</gene>
<feature type="compositionally biased region" description="Basic residues" evidence="1">
    <location>
        <begin position="53"/>
        <end position="65"/>
    </location>
</feature>
<evidence type="ECO:0000313" key="2">
    <source>
        <dbReference type="EMBL" id="KAA8636792.1"/>
    </source>
</evidence>
<name>A0A8S9A8Z2_SORMA</name>
<feature type="compositionally biased region" description="Polar residues" evidence="1">
    <location>
        <begin position="312"/>
        <end position="321"/>
    </location>
</feature>
<feature type="region of interest" description="Disordered" evidence="1">
    <location>
        <begin position="306"/>
        <end position="458"/>
    </location>
</feature>
<comment type="caution">
    <text evidence="2">The sequence shown here is derived from an EMBL/GenBank/DDBJ whole genome shotgun (WGS) entry which is preliminary data.</text>
</comment>
<feature type="compositionally biased region" description="Low complexity" evidence="1">
    <location>
        <begin position="66"/>
        <end position="87"/>
    </location>
</feature>
<dbReference type="OMA" id="THGIYEN"/>
<dbReference type="AlphaFoldDB" id="A0A8S9A8Z2"/>
<accession>A0A8S9A8Z2</accession>
<dbReference type="Proteomes" id="UP000433876">
    <property type="component" value="Unassembled WGS sequence"/>
</dbReference>
<protein>
    <submittedName>
        <fullName evidence="2">Uncharacterized protein</fullName>
    </submittedName>
</protein>
<evidence type="ECO:0000313" key="3">
    <source>
        <dbReference type="Proteomes" id="UP000433876"/>
    </source>
</evidence>
<sequence length="480" mass="53773">MEEQDVAQNSTDNTVTHGIYENVVAHVDNDNVDIDPDWSANGPSTSAKPVGRPPKRGRGRPRIHQRGGNANRGRTTRTQPQAQLQAQEEPRAHNQPFGQTKTVTLFFEPRKTRLTAKKEDLVLQETIRTSAEPDSRHGSRALSAGADQDTVNMKTGFDARASKASPDESSPDYAVKPLHDVETTRKLPHQEMAGGKKTRGNDTKSDILNGSRDHAQGFIRASEALIYPDGFSKSEQQTALGRYGDDIVSEFRVKWREVLKLTNTQNQRRSVDVWKSLLDPDLATRFRASLSGRYRDYIDQCKRKMEQGIPKRNSSGQPANQQREKQQHKQPRKRQYDEEESQEKQESPVVQYAKRRKLTASPQPEQPGKRQQEEAEPEEQDYTPIFADPRASPQPESPPVSANPYSPNPSPSTGNLGPGKGSAWRVIREPNGNYSATDVSRMANELESGESPTKKFSFRMQRESIAKVQTVGKNSLAGKR</sequence>
<dbReference type="VEuPathDB" id="FungiDB:SMAC_00219"/>